<accession>A0AAN7NXY2</accession>
<organism evidence="2 3">
    <name type="scientific">Aquatica leii</name>
    <dbReference type="NCBI Taxonomy" id="1421715"/>
    <lineage>
        <taxon>Eukaryota</taxon>
        <taxon>Metazoa</taxon>
        <taxon>Ecdysozoa</taxon>
        <taxon>Arthropoda</taxon>
        <taxon>Hexapoda</taxon>
        <taxon>Insecta</taxon>
        <taxon>Pterygota</taxon>
        <taxon>Neoptera</taxon>
        <taxon>Endopterygota</taxon>
        <taxon>Coleoptera</taxon>
        <taxon>Polyphaga</taxon>
        <taxon>Elateriformia</taxon>
        <taxon>Elateroidea</taxon>
        <taxon>Lampyridae</taxon>
        <taxon>Luciolinae</taxon>
        <taxon>Aquatica</taxon>
    </lineage>
</organism>
<protein>
    <submittedName>
        <fullName evidence="2">Uncharacterized protein</fullName>
    </submittedName>
</protein>
<proteinExistence type="predicted"/>
<evidence type="ECO:0000313" key="2">
    <source>
        <dbReference type="EMBL" id="KAK4872319.1"/>
    </source>
</evidence>
<dbReference type="Proteomes" id="UP001353858">
    <property type="component" value="Unassembled WGS sequence"/>
</dbReference>
<gene>
    <name evidence="2" type="ORF">RN001_014348</name>
</gene>
<dbReference type="PANTHER" id="PTHR46409">
    <property type="entry name" value="HTH PSQ-TYPE DOMAIN-CONTAINING PROTEIN"/>
    <property type="match status" value="1"/>
</dbReference>
<sequence length="713" mass="81675">MPQTRLDWFCPVFGDAKTFRSNMLPTYADIIRHYLFIRQKLLNQNKEEPSLGDVCLPLTRELKTLWDKSSIAVVSDQEILRKIRQYHKKYRDIKKLTKKDGKLNMSKKVIQFREFGEKNLLDISLCKCKDFAKCVCTIKVPIDERRFLTDQRTARKMAIGKIDVKVTKILEKRLARKAKSNKRTEIIPNEDDKTYQVTSSASEDSSRRSSICSNESVELQLPKSDILNQPSTSQMRTKLPSLAQACDRTGVSDRSAAILVNSALKDLGIITMEASSKIIDRSKIRRERVKARKELKKKHEEEATCVYGIYFDGRKDKTLVQIRERDILSRKTITEEHIVLVSEPGSVYFGHITPSSGSAQNIKRGLLEFLEKNINISEVQAIGCDGTVVNTGHKNGILRQLELSLSRPLQWFVYGKTTGPKGYCGEIGKNLENCEIHPVVKFRKIAVSLPEIDLNELSTDQQYLYDICNGISKGIISSSLSQREPGKMAHSRWLTTANRLLRLYISTKNPSYNLTILTEYVMKVYAPTWFEIKIRPSCRHGSYHFLLKKVVDPVLQRNGYFGHPENLLLAMLADDRKYIRELGLRRILKCRQAKHNVNLVREFNIPSFNFNADDYFELVRWQSLTITEPPLTVKISDNELQEMISDVPAEIEMLKFPCHSQAVERCVKLVTEASAAVCGYEARDGFIRSRIASRVSLPKFETKGQYCQVLKDN</sequence>
<evidence type="ECO:0000313" key="3">
    <source>
        <dbReference type="Proteomes" id="UP001353858"/>
    </source>
</evidence>
<dbReference type="AlphaFoldDB" id="A0AAN7NXY2"/>
<reference evidence="3" key="1">
    <citation type="submission" date="2023-01" db="EMBL/GenBank/DDBJ databases">
        <title>Key to firefly adult light organ development and bioluminescence: homeobox transcription factors regulate luciferase expression and transportation to peroxisome.</title>
        <authorList>
            <person name="Fu X."/>
        </authorList>
    </citation>
    <scope>NUCLEOTIDE SEQUENCE [LARGE SCALE GENOMIC DNA]</scope>
</reference>
<name>A0AAN7NXY2_9COLE</name>
<comment type="caution">
    <text evidence="2">The sequence shown here is derived from an EMBL/GenBank/DDBJ whole genome shotgun (WGS) entry which is preliminary data.</text>
</comment>
<dbReference type="PANTHER" id="PTHR46409:SF1">
    <property type="entry name" value="HTH PSQ-TYPE DOMAIN-CONTAINING PROTEIN"/>
    <property type="match status" value="1"/>
</dbReference>
<dbReference type="EMBL" id="JARPUR010000007">
    <property type="protein sequence ID" value="KAK4872319.1"/>
    <property type="molecule type" value="Genomic_DNA"/>
</dbReference>
<keyword evidence="3" id="KW-1185">Reference proteome</keyword>
<feature type="region of interest" description="Disordered" evidence="1">
    <location>
        <begin position="180"/>
        <end position="210"/>
    </location>
</feature>
<feature type="compositionally biased region" description="Basic and acidic residues" evidence="1">
    <location>
        <begin position="182"/>
        <end position="194"/>
    </location>
</feature>
<feature type="compositionally biased region" description="Low complexity" evidence="1">
    <location>
        <begin position="199"/>
        <end position="210"/>
    </location>
</feature>
<evidence type="ECO:0000256" key="1">
    <source>
        <dbReference type="SAM" id="MobiDB-lite"/>
    </source>
</evidence>